<keyword evidence="2" id="KW-0732">Signal</keyword>
<reference evidence="4 5" key="1">
    <citation type="journal article" date="2012" name="PLoS Pathog.">
        <title>Diverse lifestyles and strategies of plant pathogenesis encoded in the genomes of eighteen Dothideomycetes fungi.</title>
        <authorList>
            <person name="Ohm R.A."/>
            <person name="Feau N."/>
            <person name="Henrissat B."/>
            <person name="Schoch C.L."/>
            <person name="Horwitz B.A."/>
            <person name="Barry K.W."/>
            <person name="Condon B.J."/>
            <person name="Copeland A.C."/>
            <person name="Dhillon B."/>
            <person name="Glaser F."/>
            <person name="Hesse C.N."/>
            <person name="Kosti I."/>
            <person name="LaButti K."/>
            <person name="Lindquist E.A."/>
            <person name="Lucas S."/>
            <person name="Salamov A.A."/>
            <person name="Bradshaw R.E."/>
            <person name="Ciuffetti L."/>
            <person name="Hamelin R.C."/>
            <person name="Kema G.H.J."/>
            <person name="Lawrence C."/>
            <person name="Scott J.A."/>
            <person name="Spatafora J.W."/>
            <person name="Turgeon B.G."/>
            <person name="de Wit P.J.G.M."/>
            <person name="Zhong S."/>
            <person name="Goodwin S.B."/>
            <person name="Grigoriev I.V."/>
        </authorList>
    </citation>
    <scope>NUCLEOTIDE SEQUENCE [LARGE SCALE GENOMIC DNA]</scope>
    <source>
        <strain evidence="4 5">UAMH 10762</strain>
    </source>
</reference>
<dbReference type="SUPFAM" id="SSF57414">
    <property type="entry name" value="Hairpin loop containing domain-like"/>
    <property type="match status" value="1"/>
</dbReference>
<feature type="compositionally biased region" description="Low complexity" evidence="1">
    <location>
        <begin position="768"/>
        <end position="789"/>
    </location>
</feature>
<evidence type="ECO:0000313" key="4">
    <source>
        <dbReference type="EMBL" id="EMC94417.1"/>
    </source>
</evidence>
<dbReference type="RefSeq" id="XP_007678295.1">
    <property type="nucleotide sequence ID" value="XM_007680105.1"/>
</dbReference>
<evidence type="ECO:0000259" key="3">
    <source>
        <dbReference type="PROSITE" id="PS50948"/>
    </source>
</evidence>
<dbReference type="OMA" id="ESTTIHM"/>
<dbReference type="PROSITE" id="PS50948">
    <property type="entry name" value="PAN"/>
    <property type="match status" value="1"/>
</dbReference>
<feature type="domain" description="Apple" evidence="3">
    <location>
        <begin position="905"/>
        <end position="985"/>
    </location>
</feature>
<feature type="compositionally biased region" description="Low complexity" evidence="1">
    <location>
        <begin position="796"/>
        <end position="809"/>
    </location>
</feature>
<dbReference type="PANTHER" id="PTHR37917:SF9">
    <property type="entry name" value="RHOPTRY PROTEIN"/>
    <property type="match status" value="1"/>
</dbReference>
<keyword evidence="5" id="KW-1185">Reference proteome</keyword>
<dbReference type="Proteomes" id="UP000011761">
    <property type="component" value="Unassembled WGS sequence"/>
</dbReference>
<feature type="signal peptide" evidence="2">
    <location>
        <begin position="1"/>
        <end position="23"/>
    </location>
</feature>
<dbReference type="PANTHER" id="PTHR37917">
    <property type="entry name" value="PROTEIN CBG03580"/>
    <property type="match status" value="1"/>
</dbReference>
<feature type="compositionally biased region" description="Low complexity" evidence="1">
    <location>
        <begin position="1115"/>
        <end position="1128"/>
    </location>
</feature>
<feature type="region of interest" description="Disordered" evidence="1">
    <location>
        <begin position="1021"/>
        <end position="1141"/>
    </location>
</feature>
<sequence length="1360" mass="136496">MARIPLVISALFTTVILPIVAVAQITTTTTTPDYACPAVNGQTVVDPSGVSYIIQCSGDTSIGNYGVASTMNGFDDCFYNCSNQLGDASAQPCYSFTFWSPFFTNGVGQGTCFYQHQPGGSTTFVRSDNYHVAAIQVAQYGGGAFSLDTTSTSTSSTSATVDPMPTTASTTSESVPSYPQGGTSSSSSSTTTDSSSTTTDSSSITTDSSSITTDSSSITTDSSSTTTDSSSITTDSRSITTDSSSITMDSRSITTDSSSTTTDSSSITTDSSSITTGSSSTTTDSSSITTGSSSTTTDSSSITTDSSFIMTDSSSITTDSSSITTDSSSITTDSSSITTDSSSITTDSSSITTDSSSITTDSSSTTMEPPAYTPSTSGGLADNNIPTVVLLSTSSMQSGSSSSSSAITIPTVGPYACPSNDGQTVVDSNGQSYVLRCGCDTSNGDYHQFSAESFNDCFLGCDDTTLGPCYGWTFLYTLKTSGAGTCFLKNFATESFIGCNEASKVAGIRPANLVTVTSSSLSVASKTLSVVSSPTASIQCPGGSDNMPYTDSYGIEYIIFCDSDTQPPSDGPGVQTPDFPSCINMCATQGQTCVAVTWNNGMCYFKESFSNTVSSSGIDSAVLQSVLPPNDAYGDGASGSSSSSSMSSTVIASTAASTGSSSSVMSPPMGSSTSTTSVGPSPYASQSSTFTSSTTASSPMAPNNPPTTPGLYTTPSVPTASFSSSSSMLPNNLSTPPGQYTSPSVPTTSSTLSSPIAPANSPTSPQYTAPSIPTMSSSSSSPMLPNNPATSPGQYTSPSVPTSTTFSSPPMLPSISPTSPGQYTPPDVVPTLSSPVEISTSPANSGLYTPPSVPISSSSPNNPDQYAPPVESYYTTSSLLSTSQLPACGASATGTATAAGSNNTCADAFGNTFNVTTNTIYAGHIQIRAAKANLGSCLTFCDTTPGCRAANYNPTTSQCELLDTVTGTTTVTGTGPPVQAATRPVDVATVYTAPPSVAAMTTTSSSSGFYGINTPGPAYTGDLNGVSPIPSSSNTPASDATMNGGGYVPPNASLSGPSLYSTTPTPTSNGGDSNVPTYPSGSQGTNSVSLVNSVTPASGGGNTGSMPGKYTTTNGVSGYEQSSASSSSSGGGPSFITNYGPGPATGGVGGVSGYNSGGGGSASSSSSFQGTRTGATIVSYSLNGSSATGSSSTPTAAVSEGPPCPAYNGGSYTDENYATYSVSCNESYTGTTYASYSSKHKRQISVEHDADNFAQACMARCDAVEACVAISSTSTACTLFSSVTGLATEDGSVAALKVTAPSGAYGGGEVVTVTISSCPTQRTSTLTTTATLTQTCPASGCEIVGMGRLDGEEVIGFEPM</sequence>
<feature type="chain" id="PRO_5004021418" description="Apple domain-containing protein" evidence="2">
    <location>
        <begin position="24"/>
        <end position="1360"/>
    </location>
</feature>
<proteinExistence type="predicted"/>
<organism evidence="4 5">
    <name type="scientific">Baudoinia panamericana (strain UAMH 10762)</name>
    <name type="common">Angels' share fungus</name>
    <name type="synonym">Baudoinia compniacensis (strain UAMH 10762)</name>
    <dbReference type="NCBI Taxonomy" id="717646"/>
    <lineage>
        <taxon>Eukaryota</taxon>
        <taxon>Fungi</taxon>
        <taxon>Dikarya</taxon>
        <taxon>Ascomycota</taxon>
        <taxon>Pezizomycotina</taxon>
        <taxon>Dothideomycetes</taxon>
        <taxon>Dothideomycetidae</taxon>
        <taxon>Mycosphaerellales</taxon>
        <taxon>Teratosphaeriaceae</taxon>
        <taxon>Baudoinia</taxon>
    </lineage>
</organism>
<accession>M2LJL5</accession>
<feature type="compositionally biased region" description="Polar residues" evidence="1">
    <location>
        <begin position="831"/>
        <end position="847"/>
    </location>
</feature>
<evidence type="ECO:0000256" key="1">
    <source>
        <dbReference type="SAM" id="MobiDB-lite"/>
    </source>
</evidence>
<feature type="compositionally biased region" description="Low complexity" evidence="1">
    <location>
        <begin position="713"/>
        <end position="755"/>
    </location>
</feature>
<name>M2LJL5_BAUPA</name>
<feature type="region of interest" description="Disordered" evidence="1">
    <location>
        <begin position="657"/>
        <end position="870"/>
    </location>
</feature>
<feature type="compositionally biased region" description="Polar residues" evidence="1">
    <location>
        <begin position="1069"/>
        <end position="1096"/>
    </location>
</feature>
<feature type="compositionally biased region" description="Low complexity" evidence="1">
    <location>
        <begin position="657"/>
        <end position="701"/>
    </location>
</feature>
<dbReference type="InterPro" id="IPR003609">
    <property type="entry name" value="Pan_app"/>
</dbReference>
<dbReference type="Pfam" id="PF00024">
    <property type="entry name" value="PAN_1"/>
    <property type="match status" value="1"/>
</dbReference>
<dbReference type="eggNOG" id="KOG1216">
    <property type="taxonomic scope" value="Eukaryota"/>
</dbReference>
<evidence type="ECO:0000256" key="2">
    <source>
        <dbReference type="SAM" id="SignalP"/>
    </source>
</evidence>
<dbReference type="EMBL" id="KB445558">
    <property type="protein sequence ID" value="EMC94417.1"/>
    <property type="molecule type" value="Genomic_DNA"/>
</dbReference>
<protein>
    <recommendedName>
        <fullName evidence="3">Apple domain-containing protein</fullName>
    </recommendedName>
</protein>
<gene>
    <name evidence="4" type="ORF">BAUCODRAFT_547758</name>
</gene>
<feature type="compositionally biased region" description="Low complexity" evidence="1">
    <location>
        <begin position="183"/>
        <end position="366"/>
    </location>
</feature>
<feature type="compositionally biased region" description="Polar residues" evidence="1">
    <location>
        <begin position="1029"/>
        <end position="1041"/>
    </location>
</feature>
<dbReference type="KEGG" id="bcom:BAUCODRAFT_547758"/>
<dbReference type="STRING" id="717646.M2LJL5"/>
<dbReference type="GeneID" id="19115375"/>
<feature type="compositionally biased region" description="Low complexity" evidence="1">
    <location>
        <begin position="1053"/>
        <end position="1068"/>
    </location>
</feature>
<feature type="compositionally biased region" description="Low complexity" evidence="1">
    <location>
        <begin position="854"/>
        <end position="863"/>
    </location>
</feature>
<dbReference type="OrthoDB" id="424610at2759"/>
<feature type="region of interest" description="Disordered" evidence="1">
    <location>
        <begin position="151"/>
        <end position="380"/>
    </location>
</feature>
<feature type="compositionally biased region" description="Polar residues" evidence="1">
    <location>
        <begin position="166"/>
        <end position="182"/>
    </location>
</feature>
<evidence type="ECO:0000313" key="5">
    <source>
        <dbReference type="Proteomes" id="UP000011761"/>
    </source>
</evidence>
<dbReference type="HOGENOM" id="CLU_257040_0_0_1"/>